<organism evidence="10 11">
    <name type="scientific">Gemmatirosa kalamazoonensis</name>
    <dbReference type="NCBI Taxonomy" id="861299"/>
    <lineage>
        <taxon>Bacteria</taxon>
        <taxon>Pseudomonadati</taxon>
        <taxon>Gemmatimonadota</taxon>
        <taxon>Gemmatimonadia</taxon>
        <taxon>Gemmatimonadales</taxon>
        <taxon>Gemmatimonadaceae</taxon>
        <taxon>Gemmatirosa</taxon>
    </lineage>
</organism>
<dbReference type="KEGG" id="gba:J421_2630"/>
<dbReference type="EMBL" id="CP007128">
    <property type="protein sequence ID" value="AHG90167.1"/>
    <property type="molecule type" value="Genomic_DNA"/>
</dbReference>
<dbReference type="InterPro" id="IPR036771">
    <property type="entry name" value="ATPsynth_dsu/esu_N"/>
</dbReference>
<keyword evidence="7" id="KW-0139">CF(1)</keyword>
<evidence type="ECO:0000313" key="11">
    <source>
        <dbReference type="Proteomes" id="UP000019151"/>
    </source>
</evidence>
<protein>
    <submittedName>
        <fullName evidence="10">ATPase, F1 complex, delta/epsilon subunit</fullName>
    </submittedName>
</protein>
<dbReference type="GO" id="GO:0012505">
    <property type="term" value="C:endomembrane system"/>
    <property type="evidence" value="ECO:0007669"/>
    <property type="project" value="UniProtKB-SubCell"/>
</dbReference>
<dbReference type="InParanoid" id="W0RIC0"/>
<evidence type="ECO:0000256" key="5">
    <source>
        <dbReference type="ARBA" id="ARBA00023065"/>
    </source>
</evidence>
<dbReference type="GO" id="GO:0045259">
    <property type="term" value="C:proton-transporting ATP synthase complex"/>
    <property type="evidence" value="ECO:0007669"/>
    <property type="project" value="UniProtKB-KW"/>
</dbReference>
<comment type="function">
    <text evidence="1">Produces ATP from ADP in the presence of a proton gradient across the membrane.</text>
</comment>
<dbReference type="InterPro" id="IPR001469">
    <property type="entry name" value="ATP_synth_F1_dsu/esu"/>
</dbReference>
<keyword evidence="5" id="KW-0406">Ion transport</keyword>
<gene>
    <name evidence="10" type="ORF">J421_2630</name>
</gene>
<dbReference type="STRING" id="861299.J421_2630"/>
<keyword evidence="4" id="KW-0813">Transport</keyword>
<comment type="similarity">
    <text evidence="3">Belongs to the ATPase epsilon chain family.</text>
</comment>
<keyword evidence="6" id="KW-0472">Membrane</keyword>
<evidence type="ECO:0000259" key="9">
    <source>
        <dbReference type="Pfam" id="PF02823"/>
    </source>
</evidence>
<feature type="domain" description="ATP synthase F1 complex delta/epsilon subunit N-terminal" evidence="9">
    <location>
        <begin position="2"/>
        <end position="82"/>
    </location>
</feature>
<dbReference type="Gene3D" id="2.60.15.10">
    <property type="entry name" value="F0F1 ATP synthase delta/epsilon subunit, N-terminal"/>
    <property type="match status" value="1"/>
</dbReference>
<evidence type="ECO:0000256" key="6">
    <source>
        <dbReference type="ARBA" id="ARBA00023136"/>
    </source>
</evidence>
<dbReference type="AlphaFoldDB" id="W0RIC0"/>
<dbReference type="PANTHER" id="PTHR13822:SF10">
    <property type="entry name" value="ATP SYNTHASE EPSILON CHAIN, CHLOROPLASTIC"/>
    <property type="match status" value="1"/>
</dbReference>
<dbReference type="GO" id="GO:0046933">
    <property type="term" value="F:proton-transporting ATP synthase activity, rotational mechanism"/>
    <property type="evidence" value="ECO:0007669"/>
    <property type="project" value="InterPro"/>
</dbReference>
<accession>W0RIC0</accession>
<evidence type="ECO:0000256" key="8">
    <source>
        <dbReference type="ARBA" id="ARBA00023310"/>
    </source>
</evidence>
<dbReference type="Pfam" id="PF02823">
    <property type="entry name" value="ATP-synt_DE_N"/>
    <property type="match status" value="1"/>
</dbReference>
<dbReference type="HOGENOM" id="CLU_084338_4_1_0"/>
<reference evidence="10 11" key="1">
    <citation type="journal article" date="2014" name="Genome Announc.">
        <title>Genome Sequence and Methylome of Soil Bacterium Gemmatirosa kalamazoonensis KBS708T, a Member of the Rarely Cultivated Gemmatimonadetes Phylum.</title>
        <authorList>
            <person name="Debruyn J.M."/>
            <person name="Radosevich M."/>
            <person name="Wommack K.E."/>
            <person name="Polson S.W."/>
            <person name="Hauser L.J."/>
            <person name="Fawaz M.N."/>
            <person name="Korlach J."/>
            <person name="Tsai Y.C."/>
        </authorList>
    </citation>
    <scope>NUCLEOTIDE SEQUENCE [LARGE SCALE GENOMIC DNA]</scope>
    <source>
        <strain evidence="10 11">KBS708</strain>
    </source>
</reference>
<dbReference type="eggNOG" id="COG0355">
    <property type="taxonomic scope" value="Bacteria"/>
</dbReference>
<keyword evidence="11" id="KW-1185">Reference proteome</keyword>
<dbReference type="SUPFAM" id="SSF51344">
    <property type="entry name" value="Epsilon subunit of F1F0-ATP synthase N-terminal domain"/>
    <property type="match status" value="1"/>
</dbReference>
<dbReference type="Proteomes" id="UP000019151">
    <property type="component" value="Chromosome"/>
</dbReference>
<evidence type="ECO:0000256" key="4">
    <source>
        <dbReference type="ARBA" id="ARBA00022448"/>
    </source>
</evidence>
<comment type="subcellular location">
    <subcellularLocation>
        <location evidence="2">Endomembrane system</location>
        <topology evidence="2">Peripheral membrane protein</topology>
    </subcellularLocation>
</comment>
<dbReference type="RefSeq" id="WP_025411637.1">
    <property type="nucleotide sequence ID" value="NZ_CP007128.1"/>
</dbReference>
<evidence type="ECO:0000313" key="10">
    <source>
        <dbReference type="EMBL" id="AHG90167.1"/>
    </source>
</evidence>
<evidence type="ECO:0000256" key="1">
    <source>
        <dbReference type="ARBA" id="ARBA00003543"/>
    </source>
</evidence>
<keyword evidence="8" id="KW-0066">ATP synthesis</keyword>
<sequence length="85" mass="9113">MLRVSIISPERVLFEGETDTVVAPAFDGEVGVLTSHAPMMTLLGRGELRLGAAGGPNTRRFTVEGGFMQVVDNQVRVVTERAAEV</sequence>
<evidence type="ECO:0000256" key="2">
    <source>
        <dbReference type="ARBA" id="ARBA00004184"/>
    </source>
</evidence>
<dbReference type="CDD" id="cd12152">
    <property type="entry name" value="F1-ATPase_delta"/>
    <property type="match status" value="1"/>
</dbReference>
<name>W0RIC0_9BACT</name>
<dbReference type="PANTHER" id="PTHR13822">
    <property type="entry name" value="ATP SYNTHASE DELTA/EPSILON CHAIN"/>
    <property type="match status" value="1"/>
</dbReference>
<dbReference type="InterPro" id="IPR020546">
    <property type="entry name" value="ATP_synth_F1_dsu/esu_N"/>
</dbReference>
<dbReference type="OrthoDB" id="9799969at2"/>
<evidence type="ECO:0000256" key="7">
    <source>
        <dbReference type="ARBA" id="ARBA00023196"/>
    </source>
</evidence>
<proteinExistence type="inferred from homology"/>
<evidence type="ECO:0000256" key="3">
    <source>
        <dbReference type="ARBA" id="ARBA00005712"/>
    </source>
</evidence>